<evidence type="ECO:0000313" key="1">
    <source>
        <dbReference type="EMBL" id="GBM82732.1"/>
    </source>
</evidence>
<evidence type="ECO:0008006" key="3">
    <source>
        <dbReference type="Google" id="ProtNLM"/>
    </source>
</evidence>
<dbReference type="Proteomes" id="UP000499080">
    <property type="component" value="Unassembled WGS sequence"/>
</dbReference>
<reference evidence="1 2" key="1">
    <citation type="journal article" date="2019" name="Sci. Rep.">
        <title>Orb-weaving spider Araneus ventricosus genome elucidates the spidroin gene catalogue.</title>
        <authorList>
            <person name="Kono N."/>
            <person name="Nakamura H."/>
            <person name="Ohtoshi R."/>
            <person name="Moran D.A.P."/>
            <person name="Shinohara A."/>
            <person name="Yoshida Y."/>
            <person name="Fujiwara M."/>
            <person name="Mori M."/>
            <person name="Tomita M."/>
            <person name="Arakawa K."/>
        </authorList>
    </citation>
    <scope>NUCLEOTIDE SEQUENCE [LARGE SCALE GENOMIC DNA]</scope>
</reference>
<comment type="caution">
    <text evidence="1">The sequence shown here is derived from an EMBL/GenBank/DDBJ whole genome shotgun (WGS) entry which is preliminary data.</text>
</comment>
<gene>
    <name evidence="1" type="ORF">AVEN_183171_1</name>
</gene>
<name>A0A4Y2J0Q6_ARAVE</name>
<proteinExistence type="predicted"/>
<dbReference type="AlphaFoldDB" id="A0A4Y2J0Q6"/>
<protein>
    <recommendedName>
        <fullName evidence="3">BTB domain-containing protein</fullName>
    </recommendedName>
</protein>
<sequence>MEAISSIRHNIGFQWNLKVKEILMCSFSTGFGTLVEIQSSTYRLKDIKDLFFSLVLYNFPRPDILVKGNRKWSLQLTYAFAVVKERAFLVGKFKKLEFLDFLQLDRVDSEEVVEFHCMISAQSILISDFAGPQKAMEPMTTEQRHVDYEYILCSKFDEWNSKFDGEIPDFTVDYAEKLIIDKTANRILKILAMEYLMKNLSAQNVSRILKVAVDEGITVLQKQCADFLISKCTVKASLS</sequence>
<evidence type="ECO:0000313" key="2">
    <source>
        <dbReference type="Proteomes" id="UP000499080"/>
    </source>
</evidence>
<dbReference type="EMBL" id="BGPR01003029">
    <property type="protein sequence ID" value="GBM82732.1"/>
    <property type="molecule type" value="Genomic_DNA"/>
</dbReference>
<keyword evidence="2" id="KW-1185">Reference proteome</keyword>
<accession>A0A4Y2J0Q6</accession>
<organism evidence="1 2">
    <name type="scientific">Araneus ventricosus</name>
    <name type="common">Orbweaver spider</name>
    <name type="synonym">Epeira ventricosa</name>
    <dbReference type="NCBI Taxonomy" id="182803"/>
    <lineage>
        <taxon>Eukaryota</taxon>
        <taxon>Metazoa</taxon>
        <taxon>Ecdysozoa</taxon>
        <taxon>Arthropoda</taxon>
        <taxon>Chelicerata</taxon>
        <taxon>Arachnida</taxon>
        <taxon>Araneae</taxon>
        <taxon>Araneomorphae</taxon>
        <taxon>Entelegynae</taxon>
        <taxon>Araneoidea</taxon>
        <taxon>Araneidae</taxon>
        <taxon>Araneus</taxon>
    </lineage>
</organism>